<comment type="caution">
    <text evidence="2">The sequence shown here is derived from an EMBL/GenBank/DDBJ whole genome shotgun (WGS) entry which is preliminary data.</text>
</comment>
<evidence type="ECO:0000256" key="1">
    <source>
        <dbReference type="SAM" id="MobiDB-lite"/>
    </source>
</evidence>
<feature type="compositionally biased region" description="Basic and acidic residues" evidence="1">
    <location>
        <begin position="119"/>
        <end position="134"/>
    </location>
</feature>
<reference evidence="2 3" key="1">
    <citation type="submission" date="2021-06" db="EMBL/GenBank/DDBJ databases">
        <title>Caerostris extrusa draft genome.</title>
        <authorList>
            <person name="Kono N."/>
            <person name="Arakawa K."/>
        </authorList>
    </citation>
    <scope>NUCLEOTIDE SEQUENCE [LARGE SCALE GENOMIC DNA]</scope>
</reference>
<dbReference type="Proteomes" id="UP001054945">
    <property type="component" value="Unassembled WGS sequence"/>
</dbReference>
<name>A0AAV4MFD8_CAEEX</name>
<evidence type="ECO:0000313" key="2">
    <source>
        <dbReference type="EMBL" id="GIX70377.1"/>
    </source>
</evidence>
<proteinExistence type="predicted"/>
<gene>
    <name evidence="2" type="ORF">CEXT_599801</name>
</gene>
<feature type="region of interest" description="Disordered" evidence="1">
    <location>
        <begin position="67"/>
        <end position="86"/>
    </location>
</feature>
<evidence type="ECO:0000313" key="3">
    <source>
        <dbReference type="Proteomes" id="UP001054945"/>
    </source>
</evidence>
<dbReference type="EMBL" id="BPLR01002133">
    <property type="protein sequence ID" value="GIX70377.1"/>
    <property type="molecule type" value="Genomic_DNA"/>
</dbReference>
<feature type="region of interest" description="Disordered" evidence="1">
    <location>
        <begin position="102"/>
        <end position="134"/>
    </location>
</feature>
<accession>A0AAV4MFD8</accession>
<dbReference type="AlphaFoldDB" id="A0AAV4MFD8"/>
<organism evidence="2 3">
    <name type="scientific">Caerostris extrusa</name>
    <name type="common">Bark spider</name>
    <name type="synonym">Caerostris bankana</name>
    <dbReference type="NCBI Taxonomy" id="172846"/>
    <lineage>
        <taxon>Eukaryota</taxon>
        <taxon>Metazoa</taxon>
        <taxon>Ecdysozoa</taxon>
        <taxon>Arthropoda</taxon>
        <taxon>Chelicerata</taxon>
        <taxon>Arachnida</taxon>
        <taxon>Araneae</taxon>
        <taxon>Araneomorphae</taxon>
        <taxon>Entelegynae</taxon>
        <taxon>Araneoidea</taxon>
        <taxon>Araneidae</taxon>
        <taxon>Caerostris</taxon>
    </lineage>
</organism>
<sequence length="134" mass="15516">MIGEDNPPRQKRFQFRIVQPFHHDMALSFFAADIGRETISRNFANTPAKETIPENLSEAEYNWRRQSPKQKIPISNSSTVSSRHGTQSFRFLRQIFGRETISRDFANTPAKETSPENFSEGREKKREGERKISG</sequence>
<protein>
    <submittedName>
        <fullName evidence="2">Uncharacterized protein</fullName>
    </submittedName>
</protein>
<keyword evidence="3" id="KW-1185">Reference proteome</keyword>
<feature type="compositionally biased region" description="Polar residues" evidence="1">
    <location>
        <begin position="73"/>
        <end position="86"/>
    </location>
</feature>